<dbReference type="Proteomes" id="UP000011083">
    <property type="component" value="Unassembled WGS sequence"/>
</dbReference>
<evidence type="ECO:0000256" key="4">
    <source>
        <dbReference type="ARBA" id="ARBA00022989"/>
    </source>
</evidence>
<dbReference type="InterPro" id="IPR045888">
    <property type="entry name" value="Erv"/>
</dbReference>
<name>L8H2W6_ACACF</name>
<gene>
    <name evidence="9" type="ORF">ACA1_040520</name>
</gene>
<dbReference type="GO" id="GO:0030134">
    <property type="term" value="C:COPII-coated ER to Golgi transport vesicle"/>
    <property type="evidence" value="ECO:0007669"/>
    <property type="project" value="TreeGrafter"/>
</dbReference>
<dbReference type="VEuPathDB" id="AmoebaDB:ACA1_040520"/>
<dbReference type="GO" id="GO:0016020">
    <property type="term" value="C:membrane"/>
    <property type="evidence" value="ECO:0007669"/>
    <property type="project" value="UniProtKB-SubCell"/>
</dbReference>
<dbReference type="OrthoDB" id="270930at2759"/>
<keyword evidence="5 6" id="KW-0472">Membrane</keyword>
<dbReference type="AlphaFoldDB" id="L8H2W6"/>
<evidence type="ECO:0000256" key="6">
    <source>
        <dbReference type="SAM" id="Phobius"/>
    </source>
</evidence>
<evidence type="ECO:0000256" key="5">
    <source>
        <dbReference type="ARBA" id="ARBA00023136"/>
    </source>
</evidence>
<reference evidence="9 10" key="1">
    <citation type="journal article" date="2013" name="Genome Biol.">
        <title>Genome of Acanthamoeba castellanii highlights extensive lateral gene transfer and early evolution of tyrosine kinase signaling.</title>
        <authorList>
            <person name="Clarke M."/>
            <person name="Lohan A.J."/>
            <person name="Liu B."/>
            <person name="Lagkouvardos I."/>
            <person name="Roy S."/>
            <person name="Zafar N."/>
            <person name="Bertelli C."/>
            <person name="Schilde C."/>
            <person name="Kianianmomeni A."/>
            <person name="Burglin T.R."/>
            <person name="Frech C."/>
            <person name="Turcotte B."/>
            <person name="Kopec K.O."/>
            <person name="Synnott J.M."/>
            <person name="Choo C."/>
            <person name="Paponov I."/>
            <person name="Finkler A."/>
            <person name="Soon Heng Tan C."/>
            <person name="Hutchins A.P."/>
            <person name="Weinmeier T."/>
            <person name="Rattei T."/>
            <person name="Chu J.S."/>
            <person name="Gimenez G."/>
            <person name="Irimia M."/>
            <person name="Rigden D.J."/>
            <person name="Fitzpatrick D.A."/>
            <person name="Lorenzo-Morales J."/>
            <person name="Bateman A."/>
            <person name="Chiu C.H."/>
            <person name="Tang P."/>
            <person name="Hegemann P."/>
            <person name="Fromm H."/>
            <person name="Raoult D."/>
            <person name="Greub G."/>
            <person name="Miranda-Saavedra D."/>
            <person name="Chen N."/>
            <person name="Nash P."/>
            <person name="Ginger M.L."/>
            <person name="Horn M."/>
            <person name="Schaap P."/>
            <person name="Caler L."/>
            <person name="Loftus B."/>
        </authorList>
    </citation>
    <scope>NUCLEOTIDE SEQUENCE [LARGE SCALE GENOMIC DNA]</scope>
    <source>
        <strain evidence="9 10">Neff</strain>
    </source>
</reference>
<keyword evidence="3 6" id="KW-0812">Transmembrane</keyword>
<dbReference type="InterPro" id="IPR012936">
    <property type="entry name" value="Erv_C"/>
</dbReference>
<comment type="subcellular location">
    <subcellularLocation>
        <location evidence="1">Membrane</location>
        <topology evidence="1">Multi-pass membrane protein</topology>
    </subcellularLocation>
</comment>
<dbReference type="InterPro" id="IPR039542">
    <property type="entry name" value="Erv_N"/>
</dbReference>
<dbReference type="PANTHER" id="PTHR10984">
    <property type="entry name" value="ENDOPLASMIC RETICULUM-GOLGI INTERMEDIATE COMPARTMENT PROTEIN"/>
    <property type="match status" value="1"/>
</dbReference>
<dbReference type="OMA" id="GPTHGMY"/>
<dbReference type="EMBL" id="KB007946">
    <property type="protein sequence ID" value="ELR18746.1"/>
    <property type="molecule type" value="Genomic_DNA"/>
</dbReference>
<evidence type="ECO:0000313" key="10">
    <source>
        <dbReference type="Proteomes" id="UP000011083"/>
    </source>
</evidence>
<accession>L8H2W6</accession>
<evidence type="ECO:0000259" key="7">
    <source>
        <dbReference type="Pfam" id="PF07970"/>
    </source>
</evidence>
<feature type="transmembrane region" description="Helical" evidence="6">
    <location>
        <begin position="27"/>
        <end position="45"/>
    </location>
</feature>
<dbReference type="Pfam" id="PF13850">
    <property type="entry name" value="ERGIC_N"/>
    <property type="match status" value="1"/>
</dbReference>
<dbReference type="RefSeq" id="XP_004340798.1">
    <property type="nucleotide sequence ID" value="XM_004340750.1"/>
</dbReference>
<feature type="domain" description="Endoplasmic reticulum vesicle transporter N-terminal" evidence="8">
    <location>
        <begin position="9"/>
        <end position="99"/>
    </location>
</feature>
<dbReference type="Pfam" id="PF07970">
    <property type="entry name" value="COPIIcoated_ERV"/>
    <property type="match status" value="1"/>
</dbReference>
<feature type="domain" description="Endoplasmic reticulum vesicle transporter C-terminal" evidence="7">
    <location>
        <begin position="144"/>
        <end position="363"/>
    </location>
</feature>
<evidence type="ECO:0000256" key="2">
    <source>
        <dbReference type="ARBA" id="ARBA00005648"/>
    </source>
</evidence>
<dbReference type="GeneID" id="14919574"/>
<dbReference type="STRING" id="1257118.L8H2W6"/>
<organism evidence="9 10">
    <name type="scientific">Acanthamoeba castellanii (strain ATCC 30010 / Neff)</name>
    <dbReference type="NCBI Taxonomy" id="1257118"/>
    <lineage>
        <taxon>Eukaryota</taxon>
        <taxon>Amoebozoa</taxon>
        <taxon>Discosea</taxon>
        <taxon>Longamoebia</taxon>
        <taxon>Centramoebida</taxon>
        <taxon>Acanthamoebidae</taxon>
        <taxon>Acanthamoeba</taxon>
    </lineage>
</organism>
<evidence type="ECO:0000256" key="1">
    <source>
        <dbReference type="ARBA" id="ARBA00004141"/>
    </source>
</evidence>
<dbReference type="KEGG" id="acan:ACA1_040520"/>
<evidence type="ECO:0000259" key="8">
    <source>
        <dbReference type="Pfam" id="PF13850"/>
    </source>
</evidence>
<dbReference type="GO" id="GO:0005783">
    <property type="term" value="C:endoplasmic reticulum"/>
    <property type="evidence" value="ECO:0007669"/>
    <property type="project" value="TreeGrafter"/>
</dbReference>
<evidence type="ECO:0000256" key="3">
    <source>
        <dbReference type="ARBA" id="ARBA00022692"/>
    </source>
</evidence>
<proteinExistence type="inferred from homology"/>
<dbReference type="PANTHER" id="PTHR10984:SF25">
    <property type="entry name" value="ENDOPLASMIC RETICULUM-GOLGI INTERMEDIATE COMPARTMENT PROTEIN 3"/>
    <property type="match status" value="1"/>
</dbReference>
<feature type="transmembrane region" description="Helical" evidence="6">
    <location>
        <begin position="341"/>
        <end position="367"/>
    </location>
</feature>
<protein>
    <submittedName>
        <fullName evidence="9">Golgi family protein, putative</fullName>
    </submittedName>
</protein>
<evidence type="ECO:0000313" key="9">
    <source>
        <dbReference type="EMBL" id="ELR18746.1"/>
    </source>
</evidence>
<keyword evidence="4 6" id="KW-1133">Transmembrane helix</keyword>
<keyword evidence="10" id="KW-1185">Reference proteome</keyword>
<comment type="similarity">
    <text evidence="2">Belongs to the ERGIC family.</text>
</comment>
<sequence length="383" mass="42567">MRGDFFKKLKSFDAYPKTLEDFRVRTVSGAAVSIISGLIITWLFFSELSFYLSTDVQPELFVDTSRGEKLRINMDVTFPDLPCGYLSVDAMDVSGEHQLDVEHNIFKKRLAADGRPLGIEKGELEAAATPSPGQELEPIECGSCYGSEQEPGQCCNTCAEVRESYRKKGWAFAHPESIEQCAREGFSENLEKQKGEGCQVYGHILVNKVAGNFHFAPGKSFQAHHMHVHDLQPFRMSSWNISHRINRISFGKEFPGVINPLDGVEKTTDPGAGSAMYQYFVKIVPTIYESLDGNVINTNQFSVTEHTRMLPPGDKSGLPGLFVMYDLSPIMVKFTERTKSFAHFLTGVCAIIGGVFTVAGIIDSLIYNSLRTLGKKMELGKAY</sequence>